<keyword evidence="3" id="KW-1185">Reference proteome</keyword>
<reference evidence="2" key="1">
    <citation type="submission" date="2020-08" db="EMBL/GenBank/DDBJ databases">
        <title>Genome sequencing and assembly of the red palm weevil Rhynchophorus ferrugineus.</title>
        <authorList>
            <person name="Dias G.B."/>
            <person name="Bergman C.M."/>
            <person name="Manee M."/>
        </authorList>
    </citation>
    <scope>NUCLEOTIDE SEQUENCE</scope>
    <source>
        <strain evidence="2">AA-2017</strain>
        <tissue evidence="2">Whole larva</tissue>
    </source>
</reference>
<proteinExistence type="predicted"/>
<feature type="region of interest" description="Disordered" evidence="1">
    <location>
        <begin position="98"/>
        <end position="134"/>
    </location>
</feature>
<gene>
    <name evidence="2" type="ORF">GWI33_015070</name>
</gene>
<dbReference type="Proteomes" id="UP000625711">
    <property type="component" value="Unassembled WGS sequence"/>
</dbReference>
<name>A0A834I0D9_RHYFE</name>
<comment type="caution">
    <text evidence="2">The sequence shown here is derived from an EMBL/GenBank/DDBJ whole genome shotgun (WGS) entry which is preliminary data.</text>
</comment>
<accession>A0A834I0D9</accession>
<evidence type="ECO:0000256" key="1">
    <source>
        <dbReference type="SAM" id="MobiDB-lite"/>
    </source>
</evidence>
<dbReference type="AlphaFoldDB" id="A0A834I0D9"/>
<dbReference type="EMBL" id="JAACXV010013847">
    <property type="protein sequence ID" value="KAF7272105.1"/>
    <property type="molecule type" value="Genomic_DNA"/>
</dbReference>
<organism evidence="2 3">
    <name type="scientific">Rhynchophorus ferrugineus</name>
    <name type="common">Red palm weevil</name>
    <name type="synonym">Curculio ferrugineus</name>
    <dbReference type="NCBI Taxonomy" id="354439"/>
    <lineage>
        <taxon>Eukaryota</taxon>
        <taxon>Metazoa</taxon>
        <taxon>Ecdysozoa</taxon>
        <taxon>Arthropoda</taxon>
        <taxon>Hexapoda</taxon>
        <taxon>Insecta</taxon>
        <taxon>Pterygota</taxon>
        <taxon>Neoptera</taxon>
        <taxon>Endopterygota</taxon>
        <taxon>Coleoptera</taxon>
        <taxon>Polyphaga</taxon>
        <taxon>Cucujiformia</taxon>
        <taxon>Curculionidae</taxon>
        <taxon>Dryophthorinae</taxon>
        <taxon>Rhynchophorus</taxon>
    </lineage>
</organism>
<protein>
    <submittedName>
        <fullName evidence="2">Uncharacterized protein</fullName>
    </submittedName>
</protein>
<evidence type="ECO:0000313" key="2">
    <source>
        <dbReference type="EMBL" id="KAF7272105.1"/>
    </source>
</evidence>
<sequence length="510" mass="58122">MTLTDNFSLRSWLVALRYSVEYYDDICESATASRTGGRTTMSIGEKGKIESGGDDGLYANVWECRGDSPARKLKTSLESVENSIYEENASLYESARSSCGSLTNTRNDNDKISDLTDLDDLQSGDSNNPSPIYENIPIYDDVAKEENIYENLPRALDDREFEEEIYSTIKCLDNVLDSVASSSDDEDDYASNLTEDFCERDNSSVNFELGDYCEIRSVRDEKFTESSSSFGEFLREDQIRTNKDQRFALYEEPEPISPQEIKNIPVPKRNPISVRPWQRFSFPTKTEKESAARPQSFPVFRQNSPEKVARSTYNIEDDEHFARNKRHEEDFEDCVSSLSGKDDLNLSFAREHRVSVIFDEKVEELDGLEVKESTIFGNDLILRLKENAITWMALLTEDVCDEMEIIMEDKLISAIFVSHPICDLKEIYYFSCGNIGLSIVDLFAIFDQCTRVSSVPLTEDVRVSHEEKRSGAVRFTQRTVPQRCQHVRGGEETAAKFVERARGKTVVAIR</sequence>
<evidence type="ECO:0000313" key="3">
    <source>
        <dbReference type="Proteomes" id="UP000625711"/>
    </source>
</evidence>